<protein>
    <submittedName>
        <fullName evidence="7">Transmembrane protein</fullName>
    </submittedName>
</protein>
<feature type="transmembrane region" description="Helical" evidence="6">
    <location>
        <begin position="288"/>
        <end position="310"/>
    </location>
</feature>
<evidence type="ECO:0000256" key="4">
    <source>
        <dbReference type="ARBA" id="ARBA00022989"/>
    </source>
</evidence>
<evidence type="ECO:0000256" key="3">
    <source>
        <dbReference type="ARBA" id="ARBA00022692"/>
    </source>
</evidence>
<feature type="transmembrane region" description="Helical" evidence="6">
    <location>
        <begin position="120"/>
        <end position="138"/>
    </location>
</feature>
<dbReference type="EMBL" id="JAOAOG010000116">
    <property type="protein sequence ID" value="KAJ6248161.1"/>
    <property type="molecule type" value="Genomic_DNA"/>
</dbReference>
<keyword evidence="3 6" id="KW-0812">Transmembrane</keyword>
<dbReference type="Proteomes" id="UP001150062">
    <property type="component" value="Unassembled WGS sequence"/>
</dbReference>
<keyword evidence="4 6" id="KW-1133">Transmembrane helix</keyword>
<keyword evidence="8" id="KW-1185">Reference proteome</keyword>
<evidence type="ECO:0000313" key="8">
    <source>
        <dbReference type="Proteomes" id="UP001150062"/>
    </source>
</evidence>
<evidence type="ECO:0000256" key="2">
    <source>
        <dbReference type="ARBA" id="ARBA00005731"/>
    </source>
</evidence>
<feature type="transmembrane region" description="Helical" evidence="6">
    <location>
        <begin position="246"/>
        <end position="267"/>
    </location>
</feature>
<gene>
    <name evidence="7" type="ORF">M0813_17820</name>
</gene>
<feature type="transmembrane region" description="Helical" evidence="6">
    <location>
        <begin position="6"/>
        <end position="26"/>
    </location>
</feature>
<evidence type="ECO:0000313" key="7">
    <source>
        <dbReference type="EMBL" id="KAJ6248161.1"/>
    </source>
</evidence>
<comment type="similarity">
    <text evidence="2">Belongs to the TMEM144 family.</text>
</comment>
<name>A0ABQ8YU74_9EUKA</name>
<comment type="subcellular location">
    <subcellularLocation>
        <location evidence="1">Membrane</location>
        <topology evidence="1">Multi-pass membrane protein</topology>
    </subcellularLocation>
</comment>
<evidence type="ECO:0000256" key="6">
    <source>
        <dbReference type="SAM" id="Phobius"/>
    </source>
</evidence>
<feature type="transmembrane region" description="Helical" evidence="6">
    <location>
        <begin position="93"/>
        <end position="114"/>
    </location>
</feature>
<feature type="transmembrane region" description="Helical" evidence="6">
    <location>
        <begin position="316"/>
        <end position="336"/>
    </location>
</feature>
<accession>A0ABQ8YU74</accession>
<dbReference type="InterPro" id="IPR012435">
    <property type="entry name" value="TMEM144"/>
</dbReference>
<dbReference type="PANTHER" id="PTHR16119">
    <property type="entry name" value="TRANSMEMBRANE PROTEIN 144"/>
    <property type="match status" value="1"/>
</dbReference>
<comment type="caution">
    <text evidence="7">The sequence shown here is derived from an EMBL/GenBank/DDBJ whole genome shotgun (WGS) entry which is preliminary data.</text>
</comment>
<reference evidence="7" key="1">
    <citation type="submission" date="2022-08" db="EMBL/GenBank/DDBJ databases">
        <title>Novel sulfate-reducing endosymbionts in the free-living metamonad Anaeramoeba.</title>
        <authorList>
            <person name="Jerlstrom-Hultqvist J."/>
            <person name="Cepicka I."/>
            <person name="Gallot-Lavallee L."/>
            <person name="Salas-Leiva D."/>
            <person name="Curtis B.A."/>
            <person name="Zahonova K."/>
            <person name="Pipaliya S."/>
            <person name="Dacks J."/>
            <person name="Roger A.J."/>
        </authorList>
    </citation>
    <scope>NUCLEOTIDE SEQUENCE</scope>
    <source>
        <strain evidence="7">Schooner1</strain>
    </source>
</reference>
<dbReference type="Pfam" id="PF07857">
    <property type="entry name" value="TMEM144"/>
    <property type="match status" value="1"/>
</dbReference>
<evidence type="ECO:0000256" key="1">
    <source>
        <dbReference type="ARBA" id="ARBA00004141"/>
    </source>
</evidence>
<feature type="transmembrane region" description="Helical" evidence="6">
    <location>
        <begin position="38"/>
        <end position="58"/>
    </location>
</feature>
<feature type="transmembrane region" description="Helical" evidence="6">
    <location>
        <begin position="216"/>
        <end position="234"/>
    </location>
</feature>
<proteinExistence type="inferred from homology"/>
<feature type="transmembrane region" description="Helical" evidence="6">
    <location>
        <begin position="343"/>
        <end position="364"/>
    </location>
</feature>
<evidence type="ECO:0000256" key="5">
    <source>
        <dbReference type="ARBA" id="ARBA00023136"/>
    </source>
</evidence>
<feature type="transmembrane region" description="Helical" evidence="6">
    <location>
        <begin position="64"/>
        <end position="86"/>
    </location>
</feature>
<keyword evidence="5 6" id="KW-0472">Membrane</keyword>
<sequence length="365" mass="39836">MVFSRKVGWLAVIGGIIGFGLFGVPMKHKKVLKANMHSVIYSFYLSFMVFLVPFFLLFKEPFVVSIYGVLAGFIWVPSCFGSVLVVQSIGLTVGISMWSVLVMFVSFCWGQIYGHEMKNTALTIVGLVLLFGGILLLIKVPRNEGGASQSEEKIRSREEEKINFAKSKHQDQELSLSSSGNLSEENLIPKVESMVNVEDSKMGQADPKGVKKVSNFMGWIGVLLVGICGGSSYAPLKLAKPEYQGLMVPMSFGIGSFSAITLITIIFCIKKKLEGQKVLELFHFKICYFALSSGLIWCFGNICSIVTILSPLGLSIGYPLTQLAVLVSSLSGIILFKEITGKNIIYFAFCFVFAIGGGALLGIYG</sequence>
<dbReference type="PANTHER" id="PTHR16119:SF17">
    <property type="entry name" value="TRANSMEMBRANE PROTEIN 144"/>
    <property type="match status" value="1"/>
</dbReference>
<organism evidence="7 8">
    <name type="scientific">Anaeramoeba flamelloides</name>
    <dbReference type="NCBI Taxonomy" id="1746091"/>
    <lineage>
        <taxon>Eukaryota</taxon>
        <taxon>Metamonada</taxon>
        <taxon>Anaeramoebidae</taxon>
        <taxon>Anaeramoeba</taxon>
    </lineage>
</organism>
<dbReference type="InterPro" id="IPR010651">
    <property type="entry name" value="Sugar_transport"/>
</dbReference>